<feature type="signal peptide" evidence="1">
    <location>
        <begin position="1"/>
        <end position="28"/>
    </location>
</feature>
<name>A0A6B0UM49_IXORI</name>
<evidence type="ECO:0000256" key="1">
    <source>
        <dbReference type="SAM" id="SignalP"/>
    </source>
</evidence>
<dbReference type="AlphaFoldDB" id="A0A6B0UM49"/>
<organism evidence="2">
    <name type="scientific">Ixodes ricinus</name>
    <name type="common">Common tick</name>
    <name type="synonym">Acarus ricinus</name>
    <dbReference type="NCBI Taxonomy" id="34613"/>
    <lineage>
        <taxon>Eukaryota</taxon>
        <taxon>Metazoa</taxon>
        <taxon>Ecdysozoa</taxon>
        <taxon>Arthropoda</taxon>
        <taxon>Chelicerata</taxon>
        <taxon>Arachnida</taxon>
        <taxon>Acari</taxon>
        <taxon>Parasitiformes</taxon>
        <taxon>Ixodida</taxon>
        <taxon>Ixodoidea</taxon>
        <taxon>Ixodidae</taxon>
        <taxon>Ixodinae</taxon>
        <taxon>Ixodes</taxon>
    </lineage>
</organism>
<proteinExistence type="predicted"/>
<accession>A0A6B0UM49</accession>
<protein>
    <submittedName>
        <fullName evidence="2">Putative secreted protein</fullName>
    </submittedName>
</protein>
<sequence>MAMLFSRTKNILLLLYAYACEVHWIVEAMSNVVFRAHFLGAHFCVSRRRRNRTKLSGKIGVMWPQHRFNSPLCFAGKFSFSAGFSGQINSSVGFGGSVGVAGPRGQFNSLLNVAGN</sequence>
<feature type="chain" id="PRO_5025550332" evidence="1">
    <location>
        <begin position="29"/>
        <end position="116"/>
    </location>
</feature>
<reference evidence="2" key="1">
    <citation type="submission" date="2019-12" db="EMBL/GenBank/DDBJ databases">
        <title>An insight into the sialome of adult female Ixodes ricinus ticks feeding for 6 days.</title>
        <authorList>
            <person name="Perner J."/>
            <person name="Ribeiro J.M.C."/>
        </authorList>
    </citation>
    <scope>NUCLEOTIDE SEQUENCE</scope>
    <source>
        <strain evidence="2">Semi-engorged</strain>
        <tissue evidence="2">Salivary glands</tissue>
    </source>
</reference>
<keyword evidence="1" id="KW-0732">Signal</keyword>
<dbReference type="EMBL" id="GIFC01008548">
    <property type="protein sequence ID" value="MXU90631.1"/>
    <property type="molecule type" value="Transcribed_RNA"/>
</dbReference>
<evidence type="ECO:0000313" key="2">
    <source>
        <dbReference type="EMBL" id="MXU90631.1"/>
    </source>
</evidence>